<evidence type="ECO:0000313" key="2">
    <source>
        <dbReference type="Proteomes" id="UP000051213"/>
    </source>
</evidence>
<sequence length="65" mass="6980">MHTASAALTVDRIIDVFPSAEKDMVRSMLSDSLRAVATQSLMKRRVGGRIAAHEIMIGTPAIGDL</sequence>
<dbReference type="Gene3D" id="3.40.50.300">
    <property type="entry name" value="P-loop containing nucleotide triphosphate hydrolases"/>
    <property type="match status" value="1"/>
</dbReference>
<dbReference type="EMBL" id="LICA01000001">
    <property type="protein sequence ID" value="KRO97485.1"/>
    <property type="molecule type" value="Genomic_DNA"/>
</dbReference>
<reference evidence="1 2" key="1">
    <citation type="submission" date="2015-10" db="EMBL/GenBank/DDBJ databases">
        <title>Metagenome-Assembled Genomes uncover a global brackish microbiome.</title>
        <authorList>
            <person name="Hugerth L.W."/>
            <person name="Larsson J."/>
            <person name="Alneberg J."/>
            <person name="Lindh M.V."/>
            <person name="Legrand C."/>
            <person name="Pinhassi J."/>
            <person name="Andersson A.F."/>
        </authorList>
    </citation>
    <scope>NUCLEOTIDE SEQUENCE [LARGE SCALE GENOMIC DNA]</scope>
    <source>
        <strain evidence="1">BACL26 MAG-121220-bin70</strain>
    </source>
</reference>
<comment type="caution">
    <text evidence="1">The sequence shown here is derived from an EMBL/GenBank/DDBJ whole genome shotgun (WGS) entry which is preliminary data.</text>
</comment>
<organism evidence="1 2">
    <name type="scientific">SAR92 bacterium BACL26 MAG-121220-bin70</name>
    <dbReference type="NCBI Taxonomy" id="1655626"/>
    <lineage>
        <taxon>Bacteria</taxon>
        <taxon>Pseudomonadati</taxon>
        <taxon>Pseudomonadota</taxon>
        <taxon>Gammaproteobacteria</taxon>
        <taxon>Cellvibrionales</taxon>
        <taxon>Porticoccaceae</taxon>
        <taxon>SAR92 clade</taxon>
    </lineage>
</organism>
<dbReference type="AlphaFoldDB" id="A0A0R2UJR5"/>
<evidence type="ECO:0008006" key="3">
    <source>
        <dbReference type="Google" id="ProtNLM"/>
    </source>
</evidence>
<dbReference type="Proteomes" id="UP000051213">
    <property type="component" value="Unassembled WGS sequence"/>
</dbReference>
<protein>
    <recommendedName>
        <fullName evidence="3">Twitching motility protein PilT</fullName>
    </recommendedName>
</protein>
<dbReference type="InterPro" id="IPR027417">
    <property type="entry name" value="P-loop_NTPase"/>
</dbReference>
<accession>A0A0R2UJR5</accession>
<name>A0A0R2UJR5_9GAMM</name>
<proteinExistence type="predicted"/>
<evidence type="ECO:0000313" key="1">
    <source>
        <dbReference type="EMBL" id="KRO97485.1"/>
    </source>
</evidence>
<gene>
    <name evidence="1" type="ORF">ABS24_00325</name>
</gene>